<proteinExistence type="predicted"/>
<sequence length="93" mass="10503">MSCSSLYELCALLGPFIKSQTTYMHFPVTVETQVTVVLYYLSHEGRLRKVAYAFGISRSSCSIIIRRVSKVITTHLGPLYVKLPVTEESDRES</sequence>
<accession>A0A1X7UGV6</accession>
<reference evidence="1" key="1">
    <citation type="submission" date="2017-05" db="UniProtKB">
        <authorList>
            <consortium name="EnsemblMetazoa"/>
        </authorList>
    </citation>
    <scope>IDENTIFICATION</scope>
</reference>
<evidence type="ECO:0000313" key="1">
    <source>
        <dbReference type="EnsemblMetazoa" id="Aqu2.1.26711_001"/>
    </source>
</evidence>
<dbReference type="InParanoid" id="A0A1X7UGV6"/>
<evidence type="ECO:0008006" key="2">
    <source>
        <dbReference type="Google" id="ProtNLM"/>
    </source>
</evidence>
<protein>
    <recommendedName>
        <fullName evidence="2">Transposase Helix-turn-helix domain-containing protein</fullName>
    </recommendedName>
</protein>
<name>A0A1X7UGV6_AMPQE</name>
<dbReference type="EnsemblMetazoa" id="Aqu2.1.26711_001">
    <property type="protein sequence ID" value="Aqu2.1.26711_001"/>
    <property type="gene ID" value="Aqu2.1.26711"/>
</dbReference>
<dbReference type="AlphaFoldDB" id="A0A1X7UGV6"/>
<organism evidence="1">
    <name type="scientific">Amphimedon queenslandica</name>
    <name type="common">Sponge</name>
    <dbReference type="NCBI Taxonomy" id="400682"/>
    <lineage>
        <taxon>Eukaryota</taxon>
        <taxon>Metazoa</taxon>
        <taxon>Porifera</taxon>
        <taxon>Demospongiae</taxon>
        <taxon>Heteroscleromorpha</taxon>
        <taxon>Haplosclerida</taxon>
        <taxon>Niphatidae</taxon>
        <taxon>Amphimedon</taxon>
    </lineage>
</organism>